<dbReference type="Pfam" id="PF00892">
    <property type="entry name" value="EamA"/>
    <property type="match status" value="2"/>
</dbReference>
<dbReference type="STRING" id="1122949.GCA_000378725_00553"/>
<protein>
    <submittedName>
        <fullName evidence="9">EamA-like transporter family</fullName>
    </submittedName>
</protein>
<dbReference type="SUPFAM" id="SSF103481">
    <property type="entry name" value="Multidrug resistance efflux transporter EmrE"/>
    <property type="match status" value="2"/>
</dbReference>
<accession>A0A379C503</accession>
<feature type="transmembrane region" description="Helical" evidence="7">
    <location>
        <begin position="80"/>
        <end position="99"/>
    </location>
</feature>
<feature type="transmembrane region" description="Helical" evidence="7">
    <location>
        <begin position="281"/>
        <end position="298"/>
    </location>
</feature>
<dbReference type="EMBL" id="UGSZ01000001">
    <property type="protein sequence ID" value="SUB56696.1"/>
    <property type="molecule type" value="Genomic_DNA"/>
</dbReference>
<feature type="transmembrane region" description="Helical" evidence="7">
    <location>
        <begin position="111"/>
        <end position="129"/>
    </location>
</feature>
<evidence type="ECO:0000259" key="8">
    <source>
        <dbReference type="Pfam" id="PF00892"/>
    </source>
</evidence>
<evidence type="ECO:0000256" key="5">
    <source>
        <dbReference type="ARBA" id="ARBA00022989"/>
    </source>
</evidence>
<evidence type="ECO:0000256" key="6">
    <source>
        <dbReference type="ARBA" id="ARBA00023136"/>
    </source>
</evidence>
<feature type="transmembrane region" description="Helical" evidence="7">
    <location>
        <begin position="49"/>
        <end position="68"/>
    </location>
</feature>
<dbReference type="InterPro" id="IPR037185">
    <property type="entry name" value="EmrE-like"/>
</dbReference>
<dbReference type="InterPro" id="IPR000620">
    <property type="entry name" value="EamA_dom"/>
</dbReference>
<dbReference type="AlphaFoldDB" id="A0A379C503"/>
<evidence type="ECO:0000256" key="2">
    <source>
        <dbReference type="ARBA" id="ARBA00007362"/>
    </source>
</evidence>
<comment type="similarity">
    <text evidence="2">Belongs to the EamA transporter family.</text>
</comment>
<dbReference type="PANTHER" id="PTHR32322:SF18">
    <property type="entry name" value="S-ADENOSYLMETHIONINE_S-ADENOSYLHOMOCYSTEINE TRANSPORTER"/>
    <property type="match status" value="1"/>
</dbReference>
<dbReference type="Proteomes" id="UP000255517">
    <property type="component" value="Unassembled WGS sequence"/>
</dbReference>
<keyword evidence="6 7" id="KW-0472">Membrane</keyword>
<dbReference type="PANTHER" id="PTHR32322">
    <property type="entry name" value="INNER MEMBRANE TRANSPORTER"/>
    <property type="match status" value="1"/>
</dbReference>
<feature type="transmembrane region" description="Helical" evidence="7">
    <location>
        <begin position="258"/>
        <end position="275"/>
    </location>
</feature>
<dbReference type="GO" id="GO:0005886">
    <property type="term" value="C:plasma membrane"/>
    <property type="evidence" value="ECO:0007669"/>
    <property type="project" value="UniProtKB-SubCell"/>
</dbReference>
<proteinExistence type="inferred from homology"/>
<evidence type="ECO:0000313" key="10">
    <source>
        <dbReference type="Proteomes" id="UP000255517"/>
    </source>
</evidence>
<evidence type="ECO:0000256" key="7">
    <source>
        <dbReference type="SAM" id="Phobius"/>
    </source>
</evidence>
<dbReference type="RefSeq" id="WP_019034473.1">
    <property type="nucleotide sequence ID" value="NZ_UGSZ01000001.1"/>
</dbReference>
<evidence type="ECO:0000256" key="1">
    <source>
        <dbReference type="ARBA" id="ARBA00004651"/>
    </source>
</evidence>
<feature type="transmembrane region" description="Helical" evidence="7">
    <location>
        <begin position="136"/>
        <end position="156"/>
    </location>
</feature>
<name>A0A379C503_9FIRM</name>
<feature type="domain" description="EamA" evidence="8">
    <location>
        <begin position="11"/>
        <end position="153"/>
    </location>
</feature>
<feature type="transmembrane region" description="Helical" evidence="7">
    <location>
        <begin position="226"/>
        <end position="246"/>
    </location>
</feature>
<dbReference type="OrthoDB" id="3190463at2"/>
<keyword evidence="3" id="KW-1003">Cell membrane</keyword>
<dbReference type="InterPro" id="IPR050638">
    <property type="entry name" value="AA-Vitamin_Transporters"/>
</dbReference>
<feature type="transmembrane region" description="Helical" evidence="7">
    <location>
        <begin position="12"/>
        <end position="29"/>
    </location>
</feature>
<keyword evidence="4 7" id="KW-0812">Transmembrane</keyword>
<sequence length="306" mass="34600">MEKIFKNKNTSALMALFAMFLWGSAIPMIKTTYKVLGITSKDPGSMILVAGYRFFLAGFFVIFYKFLFEEKSDRKKGFSLMFYIISTVVQITVAYIFYYNGLALISGVHSSIIQSTNFLMVLIFAHILIRDDKFNLKKVICVILGIIATLLSNVGGKVDGVVSLRGEVFIIMSTALNALGTVIMKKWGSKENTYNISIFQFIFGGFLLIIMGLFTHQHPLIFNFKAIVLLIYGSFISSTAFVIWYMLLRYQKASNVGAYKMFIPIFGAFLSVIILKDKFNIYLFVALFLTSFATNFLHSDLMEGKN</sequence>
<keyword evidence="5 7" id="KW-1133">Transmembrane helix</keyword>
<evidence type="ECO:0000313" key="9">
    <source>
        <dbReference type="EMBL" id="SUB56696.1"/>
    </source>
</evidence>
<gene>
    <name evidence="9" type="ORF">NCTC13149_00488</name>
</gene>
<reference evidence="9 10" key="1">
    <citation type="submission" date="2018-06" db="EMBL/GenBank/DDBJ databases">
        <authorList>
            <consortium name="Pathogen Informatics"/>
            <person name="Doyle S."/>
        </authorList>
    </citation>
    <scope>NUCLEOTIDE SEQUENCE [LARGE SCALE GENOMIC DNA]</scope>
    <source>
        <strain evidence="9 10">NCTC13149</strain>
    </source>
</reference>
<feature type="transmembrane region" description="Helical" evidence="7">
    <location>
        <begin position="168"/>
        <end position="184"/>
    </location>
</feature>
<evidence type="ECO:0000256" key="3">
    <source>
        <dbReference type="ARBA" id="ARBA00022475"/>
    </source>
</evidence>
<comment type="subcellular location">
    <subcellularLocation>
        <location evidence="1">Cell membrane</location>
        <topology evidence="1">Multi-pass membrane protein</topology>
    </subcellularLocation>
</comment>
<feature type="domain" description="EamA" evidence="8">
    <location>
        <begin position="165"/>
        <end position="291"/>
    </location>
</feature>
<organism evidence="9 10">
    <name type="scientific">Peptoniphilus lacrimalis</name>
    <dbReference type="NCBI Taxonomy" id="33031"/>
    <lineage>
        <taxon>Bacteria</taxon>
        <taxon>Bacillati</taxon>
        <taxon>Bacillota</taxon>
        <taxon>Tissierellia</taxon>
        <taxon>Tissierellales</taxon>
        <taxon>Peptoniphilaceae</taxon>
        <taxon>Peptoniphilus</taxon>
    </lineage>
</organism>
<evidence type="ECO:0000256" key="4">
    <source>
        <dbReference type="ARBA" id="ARBA00022692"/>
    </source>
</evidence>
<feature type="transmembrane region" description="Helical" evidence="7">
    <location>
        <begin position="196"/>
        <end position="214"/>
    </location>
</feature>